<dbReference type="GO" id="GO:0070292">
    <property type="term" value="P:N-acylphosphatidylethanolamine metabolic process"/>
    <property type="evidence" value="ECO:0007669"/>
    <property type="project" value="TreeGrafter"/>
</dbReference>
<evidence type="ECO:0000313" key="7">
    <source>
        <dbReference type="EMBL" id="RVE68833.1"/>
    </source>
</evidence>
<evidence type="ECO:0000256" key="4">
    <source>
        <dbReference type="ARBA" id="ARBA00023098"/>
    </source>
</evidence>
<reference evidence="7 8" key="2">
    <citation type="submission" date="2019-01" db="EMBL/GenBank/DDBJ databases">
        <title>A chromosome length genome reference of the Java medaka (oryzias javanicus).</title>
        <authorList>
            <person name="Herpin A."/>
            <person name="Takehana Y."/>
            <person name="Naruse K."/>
            <person name="Ansai S."/>
            <person name="Kawaguchi M."/>
        </authorList>
    </citation>
    <scope>NUCLEOTIDE SEQUENCE [LARGE SCALE GENOMIC DNA]</scope>
    <source>
        <strain evidence="7">RS831</strain>
        <tissue evidence="7">Whole body</tissue>
    </source>
</reference>
<feature type="domain" description="LRAT" evidence="6">
    <location>
        <begin position="95"/>
        <end position="157"/>
    </location>
</feature>
<dbReference type="Proteomes" id="UP000283210">
    <property type="component" value="Chromosome 9"/>
</dbReference>
<dbReference type="PROSITE" id="PS51934">
    <property type="entry name" value="LRAT"/>
    <property type="match status" value="1"/>
</dbReference>
<evidence type="ECO:0000313" key="8">
    <source>
        <dbReference type="Proteomes" id="UP000283210"/>
    </source>
</evidence>
<dbReference type="GO" id="GO:0005737">
    <property type="term" value="C:cytoplasm"/>
    <property type="evidence" value="ECO:0007669"/>
    <property type="project" value="TreeGrafter"/>
</dbReference>
<dbReference type="Gene3D" id="3.90.1720.10">
    <property type="entry name" value="endopeptidase domain like (from Nostoc punctiforme)"/>
    <property type="match status" value="1"/>
</dbReference>
<keyword evidence="3" id="KW-0378">Hydrolase</keyword>
<dbReference type="GO" id="GO:0016410">
    <property type="term" value="F:N-acyltransferase activity"/>
    <property type="evidence" value="ECO:0007669"/>
    <property type="project" value="TreeGrafter"/>
</dbReference>
<dbReference type="InterPro" id="IPR007053">
    <property type="entry name" value="LRAT_dom"/>
</dbReference>
<reference evidence="7 8" key="1">
    <citation type="submission" date="2018-11" db="EMBL/GenBank/DDBJ databases">
        <authorList>
            <person name="Lopez-Roques C."/>
            <person name="Donnadieu C."/>
            <person name="Bouchez O."/>
            <person name="Klopp C."/>
            <person name="Cabau C."/>
            <person name="Zahm M."/>
        </authorList>
    </citation>
    <scope>NUCLEOTIDE SEQUENCE [LARGE SCALE GENOMIC DNA]</scope>
    <source>
        <strain evidence="7">RS831</strain>
        <tissue evidence="7">Whole body</tissue>
    </source>
</reference>
<dbReference type="PANTHER" id="PTHR13943">
    <property type="entry name" value="HRAS-LIKE SUPPRESSOR - RELATED"/>
    <property type="match status" value="1"/>
</dbReference>
<protein>
    <recommendedName>
        <fullName evidence="6">LRAT domain-containing protein</fullName>
    </recommendedName>
</protein>
<sequence length="157" mass="17340">MITKCLRNAGPFRSCGLYLSAGNPSVKKLQFSPLPRTGTLGNRKLRADSEEKRSCSRTNSVFIRLNMSFFSPSRVSASRKNTDKASGKEVEPGDLIEIFRGNYNHWAVYIGNGYVVHFGAPNALSGSSNMTGDGIVMKEKLQDVVGKDKWRVKQHLG</sequence>
<dbReference type="InterPro" id="IPR038765">
    <property type="entry name" value="Papain-like_cys_pep_sf"/>
</dbReference>
<gene>
    <name evidence="7" type="ORF">OJAV_G00095630</name>
</gene>
<evidence type="ECO:0000256" key="3">
    <source>
        <dbReference type="ARBA" id="ARBA00022801"/>
    </source>
</evidence>
<evidence type="ECO:0000259" key="6">
    <source>
        <dbReference type="PROSITE" id="PS51934"/>
    </source>
</evidence>
<organism evidence="7 8">
    <name type="scientific">Oryzias javanicus</name>
    <name type="common">Javanese ricefish</name>
    <name type="synonym">Aplocheilus javanicus</name>
    <dbReference type="NCBI Taxonomy" id="123683"/>
    <lineage>
        <taxon>Eukaryota</taxon>
        <taxon>Metazoa</taxon>
        <taxon>Chordata</taxon>
        <taxon>Craniata</taxon>
        <taxon>Vertebrata</taxon>
        <taxon>Euteleostomi</taxon>
        <taxon>Actinopterygii</taxon>
        <taxon>Neopterygii</taxon>
        <taxon>Teleostei</taxon>
        <taxon>Neoteleostei</taxon>
        <taxon>Acanthomorphata</taxon>
        <taxon>Ovalentaria</taxon>
        <taxon>Atherinomorphae</taxon>
        <taxon>Beloniformes</taxon>
        <taxon>Adrianichthyidae</taxon>
        <taxon>Oryziinae</taxon>
        <taxon>Oryzias</taxon>
    </lineage>
</organism>
<dbReference type="AlphaFoldDB" id="A0A437D1C3"/>
<dbReference type="SUPFAM" id="SSF54001">
    <property type="entry name" value="Cysteine proteinases"/>
    <property type="match status" value="1"/>
</dbReference>
<keyword evidence="2" id="KW-0808">Transferase</keyword>
<dbReference type="OrthoDB" id="421951at2759"/>
<dbReference type="Pfam" id="PF04970">
    <property type="entry name" value="LRAT"/>
    <property type="match status" value="1"/>
</dbReference>
<dbReference type="EMBL" id="CM012445">
    <property type="protein sequence ID" value="RVE68833.1"/>
    <property type="molecule type" value="Genomic_DNA"/>
</dbReference>
<dbReference type="GO" id="GO:0004623">
    <property type="term" value="F:phospholipase A2 activity"/>
    <property type="evidence" value="ECO:0007669"/>
    <property type="project" value="TreeGrafter"/>
</dbReference>
<keyword evidence="8" id="KW-1185">Reference proteome</keyword>
<evidence type="ECO:0000256" key="5">
    <source>
        <dbReference type="SAM" id="MobiDB-lite"/>
    </source>
</evidence>
<comment type="similarity">
    <text evidence="1">Belongs to the H-rev107 family.</text>
</comment>
<dbReference type="PANTHER" id="PTHR13943:SF31">
    <property type="entry name" value="PHOSPHOLIPASE A AND ACYLTRANSFERASE 3"/>
    <property type="match status" value="1"/>
</dbReference>
<name>A0A437D1C3_ORYJA</name>
<dbReference type="GO" id="GO:0008970">
    <property type="term" value="F:phospholipase A1 activity"/>
    <property type="evidence" value="ECO:0007669"/>
    <property type="project" value="TreeGrafter"/>
</dbReference>
<keyword evidence="4" id="KW-0443">Lipid metabolism</keyword>
<dbReference type="InterPro" id="IPR051496">
    <property type="entry name" value="H-rev107_PLA/AT"/>
</dbReference>
<proteinExistence type="inferred from homology"/>
<evidence type="ECO:0000256" key="1">
    <source>
        <dbReference type="ARBA" id="ARBA00007824"/>
    </source>
</evidence>
<feature type="region of interest" description="Disordered" evidence="5">
    <location>
        <begin position="32"/>
        <end position="52"/>
    </location>
</feature>
<evidence type="ECO:0000256" key="2">
    <source>
        <dbReference type="ARBA" id="ARBA00022679"/>
    </source>
</evidence>
<accession>A0A437D1C3</accession>